<dbReference type="Gene3D" id="3.10.100.10">
    <property type="entry name" value="Mannose-Binding Protein A, subunit A"/>
    <property type="match status" value="1"/>
</dbReference>
<dbReference type="SMART" id="SM00034">
    <property type="entry name" value="CLECT"/>
    <property type="match status" value="1"/>
</dbReference>
<dbReference type="Ensembl" id="ENSSGRT00000002977.1">
    <property type="protein sequence ID" value="ENSSGRP00000002722.1"/>
    <property type="gene ID" value="ENSSGRG00000001720.1"/>
</dbReference>
<comment type="subcellular location">
    <subcellularLocation>
        <location evidence="1">Cell membrane</location>
        <topology evidence="1">Single-pass type II membrane protein</topology>
    </subcellularLocation>
</comment>
<evidence type="ECO:0000313" key="4">
    <source>
        <dbReference type="Proteomes" id="UP000472262"/>
    </source>
</evidence>
<dbReference type="PANTHER" id="PTHR45710:SF26">
    <property type="entry name" value="RH26557P"/>
    <property type="match status" value="1"/>
</dbReference>
<evidence type="ECO:0000259" key="2">
    <source>
        <dbReference type="PROSITE" id="PS50041"/>
    </source>
</evidence>
<proteinExistence type="predicted"/>
<dbReference type="InterPro" id="IPR016186">
    <property type="entry name" value="C-type_lectin-like/link_sf"/>
</dbReference>
<dbReference type="GO" id="GO:0005886">
    <property type="term" value="C:plasma membrane"/>
    <property type="evidence" value="ECO:0007669"/>
    <property type="project" value="UniProtKB-SubCell"/>
</dbReference>
<dbReference type="Proteomes" id="UP000472262">
    <property type="component" value="Unassembled WGS sequence"/>
</dbReference>
<dbReference type="Pfam" id="PF00059">
    <property type="entry name" value="Lectin_C"/>
    <property type="match status" value="1"/>
</dbReference>
<dbReference type="SUPFAM" id="SSF56436">
    <property type="entry name" value="C-type lectin-like"/>
    <property type="match status" value="1"/>
</dbReference>
<name>A0A672K146_SINGR</name>
<dbReference type="PROSITE" id="PS50041">
    <property type="entry name" value="C_TYPE_LECTIN_2"/>
    <property type="match status" value="1"/>
</dbReference>
<protein>
    <recommendedName>
        <fullName evidence="2">C-type lectin domain-containing protein</fullName>
    </recommendedName>
</protein>
<reference evidence="3" key="1">
    <citation type="submission" date="2025-08" db="UniProtKB">
        <authorList>
            <consortium name="Ensembl"/>
        </authorList>
    </citation>
    <scope>IDENTIFICATION</scope>
</reference>
<organism evidence="3 4">
    <name type="scientific">Sinocyclocheilus grahami</name>
    <name type="common">Dianchi golden-line fish</name>
    <name type="synonym">Barbus grahami</name>
    <dbReference type="NCBI Taxonomy" id="75366"/>
    <lineage>
        <taxon>Eukaryota</taxon>
        <taxon>Metazoa</taxon>
        <taxon>Chordata</taxon>
        <taxon>Craniata</taxon>
        <taxon>Vertebrata</taxon>
        <taxon>Euteleostomi</taxon>
        <taxon>Actinopterygii</taxon>
        <taxon>Neopterygii</taxon>
        <taxon>Teleostei</taxon>
        <taxon>Ostariophysi</taxon>
        <taxon>Cypriniformes</taxon>
        <taxon>Cyprinidae</taxon>
        <taxon>Cyprininae</taxon>
        <taxon>Sinocyclocheilus</taxon>
    </lineage>
</organism>
<evidence type="ECO:0000313" key="3">
    <source>
        <dbReference type="Ensembl" id="ENSSGRP00000002722.1"/>
    </source>
</evidence>
<dbReference type="InterPro" id="IPR001304">
    <property type="entry name" value="C-type_lectin-like"/>
</dbReference>
<sequence>WGRMSVAFKCRGLRLLLFMYSDDEEVLSCPEHQQAFESSCYEFVALQRSFLSAQAWCERGGGHLSFIQNDETQQFLQKHLQPKQDWWIGLAPASTNLTLDSALFTVLPTYLSLFLWKAILCTKTKRIQSLLHCLSPAP</sequence>
<reference evidence="3" key="2">
    <citation type="submission" date="2025-09" db="UniProtKB">
        <authorList>
            <consortium name="Ensembl"/>
        </authorList>
    </citation>
    <scope>IDENTIFICATION</scope>
</reference>
<dbReference type="PANTHER" id="PTHR45710">
    <property type="entry name" value="C-TYPE LECTIN DOMAIN-CONTAINING PROTEIN 180"/>
    <property type="match status" value="1"/>
</dbReference>
<keyword evidence="4" id="KW-1185">Reference proteome</keyword>
<dbReference type="InterPro" id="IPR050828">
    <property type="entry name" value="C-type_lectin/matrix_domain"/>
</dbReference>
<feature type="domain" description="C-type lectin" evidence="2">
    <location>
        <begin position="36"/>
        <end position="135"/>
    </location>
</feature>
<accession>A0A672K146</accession>
<dbReference type="InterPro" id="IPR016187">
    <property type="entry name" value="CTDL_fold"/>
</dbReference>
<dbReference type="AlphaFoldDB" id="A0A672K146"/>
<evidence type="ECO:0000256" key="1">
    <source>
        <dbReference type="ARBA" id="ARBA00004401"/>
    </source>
</evidence>